<dbReference type="GO" id="GO:0009097">
    <property type="term" value="P:isoleucine biosynthetic process"/>
    <property type="evidence" value="ECO:0007669"/>
    <property type="project" value="UniProtKB-UniPathway"/>
</dbReference>
<dbReference type="InterPro" id="IPR050165">
    <property type="entry name" value="DHAD_IlvD/Edd"/>
</dbReference>
<evidence type="ECO:0000256" key="4">
    <source>
        <dbReference type="ARBA" id="ARBA00022714"/>
    </source>
</evidence>
<evidence type="ECO:0000256" key="9">
    <source>
        <dbReference type="ARBA" id="ARBA00023239"/>
    </source>
</evidence>
<keyword evidence="3" id="KW-0028">Amino-acid biosynthesis</keyword>
<comment type="catalytic activity">
    <reaction evidence="16">
        <text>(2R,3R)-2,3-dihydroxy-3-methylpentanoate = (S)-3-methyl-2-oxopentanoate + H2O</text>
        <dbReference type="Rhea" id="RHEA:27694"/>
        <dbReference type="ChEBI" id="CHEBI:15377"/>
        <dbReference type="ChEBI" id="CHEBI:35146"/>
        <dbReference type="ChEBI" id="CHEBI:49258"/>
        <dbReference type="EC" id="4.2.1.9"/>
    </reaction>
    <physiologicalReaction direction="left-to-right" evidence="16">
        <dbReference type="Rhea" id="RHEA:27695"/>
    </physiologicalReaction>
</comment>
<evidence type="ECO:0000256" key="16">
    <source>
        <dbReference type="ARBA" id="ARBA00052865"/>
    </source>
</evidence>
<protein>
    <recommendedName>
        <fullName evidence="14">dihydroxy-acid dehydratase</fullName>
        <ecNumber evidence="14">4.2.1.9</ecNumber>
    </recommendedName>
</protein>
<dbReference type="EC" id="4.2.1.9" evidence="14"/>
<keyword evidence="9" id="KW-0456">Lyase</keyword>
<dbReference type="UniPathway" id="UPA00047">
    <property type="reaction ID" value="UER00057"/>
</dbReference>
<dbReference type="InterPro" id="IPR042096">
    <property type="entry name" value="Dihydro-acid_dehy_C"/>
</dbReference>
<dbReference type="GO" id="GO:0051537">
    <property type="term" value="F:2 iron, 2 sulfur cluster binding"/>
    <property type="evidence" value="ECO:0007669"/>
    <property type="project" value="UniProtKB-KW"/>
</dbReference>
<dbReference type="InterPro" id="IPR056740">
    <property type="entry name" value="ILV_EDD_C"/>
</dbReference>
<dbReference type="UniPathway" id="UPA00049">
    <property type="reaction ID" value="UER00061"/>
</dbReference>
<keyword evidence="4" id="KW-0001">2Fe-2S</keyword>
<dbReference type="SUPFAM" id="SSF143975">
    <property type="entry name" value="IlvD/EDD N-terminal domain-like"/>
    <property type="match status" value="1"/>
</dbReference>
<dbReference type="InterPro" id="IPR004404">
    <property type="entry name" value="DihydroxyA_deHydtase"/>
</dbReference>
<evidence type="ECO:0000256" key="2">
    <source>
        <dbReference type="ARBA" id="ARBA00006486"/>
    </source>
</evidence>
<comment type="pathway">
    <text evidence="13">Amino-acid biosynthesis; L-isoleucine biosynthesis; L-isoleucine from 2-oxobutanoate: step 3/4.</text>
</comment>
<proteinExistence type="inferred from homology"/>
<keyword evidence="7" id="KW-0408">Iron</keyword>
<dbReference type="PANTHER" id="PTHR21000:SF5">
    <property type="entry name" value="DIHYDROXY-ACID DEHYDRATASE, MITOCHONDRIAL"/>
    <property type="match status" value="1"/>
</dbReference>
<keyword evidence="10" id="KW-0100">Branched-chain amino acid biosynthesis</keyword>
<evidence type="ECO:0000256" key="14">
    <source>
        <dbReference type="ARBA" id="ARBA00029490"/>
    </source>
</evidence>
<comment type="cofactor">
    <cofactor evidence="15">
        <name>[2Fe-2S] cluster</name>
        <dbReference type="ChEBI" id="CHEBI:190135"/>
    </cofactor>
</comment>
<evidence type="ECO:0000256" key="6">
    <source>
        <dbReference type="ARBA" id="ARBA00022842"/>
    </source>
</evidence>
<gene>
    <name evidence="19" type="ORF">SPI_07523</name>
</gene>
<evidence type="ECO:0000256" key="12">
    <source>
        <dbReference type="ARBA" id="ARBA00029436"/>
    </source>
</evidence>
<evidence type="ECO:0000313" key="19">
    <source>
        <dbReference type="EMBL" id="OAA56516.1"/>
    </source>
</evidence>
<dbReference type="SUPFAM" id="SSF52016">
    <property type="entry name" value="LeuD/IlvD-like"/>
    <property type="match status" value="1"/>
</dbReference>
<comment type="pathway">
    <text evidence="12">Amino-acid biosynthesis; L-valine biosynthesis; L-valine from pyruvate: step 3/4.</text>
</comment>
<comment type="caution">
    <text evidence="19">The sequence shown here is derived from an EMBL/GenBank/DDBJ whole genome shotgun (WGS) entry which is preliminary data.</text>
</comment>
<dbReference type="Gene3D" id="3.50.30.80">
    <property type="entry name" value="IlvD/EDD C-terminal domain-like"/>
    <property type="match status" value="1"/>
</dbReference>
<dbReference type="GO" id="GO:0046872">
    <property type="term" value="F:metal ion binding"/>
    <property type="evidence" value="ECO:0007669"/>
    <property type="project" value="UniProtKB-KW"/>
</dbReference>
<dbReference type="GO" id="GO:0009099">
    <property type="term" value="P:L-valine biosynthetic process"/>
    <property type="evidence" value="ECO:0007669"/>
    <property type="project" value="UniProtKB-UniPathway"/>
</dbReference>
<comment type="catalytic activity">
    <reaction evidence="11">
        <text>(2R)-2,3-dihydroxy-3-methylbutanoate = 3-methyl-2-oxobutanoate + H2O</text>
        <dbReference type="Rhea" id="RHEA:24809"/>
        <dbReference type="ChEBI" id="CHEBI:11851"/>
        <dbReference type="ChEBI" id="CHEBI:15377"/>
        <dbReference type="ChEBI" id="CHEBI:49072"/>
        <dbReference type="EC" id="4.2.1.9"/>
    </reaction>
    <physiologicalReaction direction="left-to-right" evidence="11">
        <dbReference type="Rhea" id="RHEA:24810"/>
    </physiologicalReaction>
</comment>
<comment type="similarity">
    <text evidence="2">Belongs to the IlvD/Edd family.</text>
</comment>
<dbReference type="Pfam" id="PF24877">
    <property type="entry name" value="ILV_EDD_C"/>
    <property type="match status" value="1"/>
</dbReference>
<dbReference type="GO" id="GO:0005739">
    <property type="term" value="C:mitochondrion"/>
    <property type="evidence" value="ECO:0007669"/>
    <property type="project" value="TreeGrafter"/>
</dbReference>
<dbReference type="FunFam" id="3.50.30.80:FF:000001">
    <property type="entry name" value="Dihydroxy-acid dehydratase"/>
    <property type="match status" value="1"/>
</dbReference>
<dbReference type="AlphaFoldDB" id="A0A167PCG2"/>
<organism evidence="19 20">
    <name type="scientific">Niveomyces insectorum RCEF 264</name>
    <dbReference type="NCBI Taxonomy" id="1081102"/>
    <lineage>
        <taxon>Eukaryota</taxon>
        <taxon>Fungi</taxon>
        <taxon>Dikarya</taxon>
        <taxon>Ascomycota</taxon>
        <taxon>Pezizomycotina</taxon>
        <taxon>Sordariomycetes</taxon>
        <taxon>Hypocreomycetidae</taxon>
        <taxon>Hypocreales</taxon>
        <taxon>Cordycipitaceae</taxon>
        <taxon>Niveomyces</taxon>
    </lineage>
</organism>
<sequence>MTEEDMNKAQVGISSVWYEGNPCNMHLMGFSDIIKKSVAKAGLVPFRFNTIGVSDGISMGTTGMRFSLQSREIIADSIETVMEGQWYDANVSIPGCDKNMPGVLMAMGRVNRPSIMVYGGTIRPGCGQAGQPLDIVSAFQSYGQYISGAITEEQRFDIIRHACPGGGACGGMYTANTMASAIETLGMTLPGSSSFPAEHPSKKAECELVGGAIRNLLKEDIRPRDIMTRQAFENAMVVVTILGGSTNAVLHLIAIADAIGVKLTIDDFQAVSDRTPFLADLKPSGKYVFEDLYNIGGTPALLKFLVKEGLIDGKGMTVTGKTLAENIAPFPDFPEEQPIIRPLSNPIKPTGHLQILRGSLAPGGSVGKITGKEGLLFEGEAKCYDAEDDFINALEQGDIKKGEKTVVIIRYEGPKGGPGMPEMLKPSSAIMGAGLGNDVALLTDGRFSGGSHGFLIGHIVPEAMEGGPIALVKNGDRIVIDASKRVVDLKVSTEELEKRRKAWKAPAPRATRGTLRKYAALVSNASLGCVTDRV</sequence>
<dbReference type="NCBIfam" id="TIGR00110">
    <property type="entry name" value="ilvD"/>
    <property type="match status" value="1"/>
</dbReference>
<reference evidence="19 20" key="1">
    <citation type="journal article" date="2016" name="Genome Biol. Evol.">
        <title>Divergent and convergent evolution of fungal pathogenicity.</title>
        <authorList>
            <person name="Shang Y."/>
            <person name="Xiao G."/>
            <person name="Zheng P."/>
            <person name="Cen K."/>
            <person name="Zhan S."/>
            <person name="Wang C."/>
        </authorList>
    </citation>
    <scope>NUCLEOTIDE SEQUENCE [LARGE SCALE GENOMIC DNA]</scope>
    <source>
        <strain evidence="19 20">RCEF 264</strain>
    </source>
</reference>
<dbReference type="PANTHER" id="PTHR21000">
    <property type="entry name" value="DIHYDROXY-ACID DEHYDRATASE DAD"/>
    <property type="match status" value="1"/>
</dbReference>
<dbReference type="InterPro" id="IPR037237">
    <property type="entry name" value="IlvD/EDD_N"/>
</dbReference>
<dbReference type="OrthoDB" id="3851628at2759"/>
<evidence type="ECO:0000256" key="8">
    <source>
        <dbReference type="ARBA" id="ARBA00023014"/>
    </source>
</evidence>
<dbReference type="NCBIfam" id="NF002068">
    <property type="entry name" value="PRK00911.1"/>
    <property type="match status" value="1"/>
</dbReference>
<dbReference type="Pfam" id="PF00920">
    <property type="entry name" value="ILVD_EDD_N"/>
    <property type="match status" value="1"/>
</dbReference>
<evidence type="ECO:0000256" key="10">
    <source>
        <dbReference type="ARBA" id="ARBA00023304"/>
    </source>
</evidence>
<dbReference type="STRING" id="1081102.A0A167PCG2"/>
<evidence type="ECO:0000259" key="17">
    <source>
        <dbReference type="Pfam" id="PF00920"/>
    </source>
</evidence>
<evidence type="ECO:0000256" key="13">
    <source>
        <dbReference type="ARBA" id="ARBA00029437"/>
    </source>
</evidence>
<dbReference type="InterPro" id="IPR000581">
    <property type="entry name" value="ILV_EDD_N"/>
</dbReference>
<feature type="domain" description="Dihydroxy-acid/6-phosphogluconate dehydratase N-terminal" evidence="17">
    <location>
        <begin position="8"/>
        <end position="326"/>
    </location>
</feature>
<keyword evidence="8" id="KW-0411">Iron-sulfur</keyword>
<evidence type="ECO:0000256" key="11">
    <source>
        <dbReference type="ARBA" id="ARBA00029304"/>
    </source>
</evidence>
<evidence type="ECO:0000313" key="20">
    <source>
        <dbReference type="Proteomes" id="UP000076874"/>
    </source>
</evidence>
<dbReference type="Proteomes" id="UP000076874">
    <property type="component" value="Unassembled WGS sequence"/>
</dbReference>
<keyword evidence="6" id="KW-0460">Magnesium</keyword>
<dbReference type="InterPro" id="IPR020558">
    <property type="entry name" value="DiOHA_6PGluconate_deHydtase_CS"/>
</dbReference>
<keyword evidence="20" id="KW-1185">Reference proteome</keyword>
<evidence type="ECO:0000259" key="18">
    <source>
        <dbReference type="Pfam" id="PF24877"/>
    </source>
</evidence>
<evidence type="ECO:0000256" key="15">
    <source>
        <dbReference type="ARBA" id="ARBA00034078"/>
    </source>
</evidence>
<dbReference type="EMBL" id="AZHD01000016">
    <property type="protein sequence ID" value="OAA56516.1"/>
    <property type="molecule type" value="Genomic_DNA"/>
</dbReference>
<dbReference type="GO" id="GO:0004160">
    <property type="term" value="F:dihydroxy-acid dehydratase activity"/>
    <property type="evidence" value="ECO:0007669"/>
    <property type="project" value="UniProtKB-EC"/>
</dbReference>
<evidence type="ECO:0000256" key="1">
    <source>
        <dbReference type="ARBA" id="ARBA00001946"/>
    </source>
</evidence>
<comment type="cofactor">
    <cofactor evidence="1">
        <name>Mg(2+)</name>
        <dbReference type="ChEBI" id="CHEBI:18420"/>
    </cofactor>
</comment>
<evidence type="ECO:0000256" key="5">
    <source>
        <dbReference type="ARBA" id="ARBA00022723"/>
    </source>
</evidence>
<feature type="domain" description="Dihydroxy-acid/6-phosphogluconate dehydratase C-terminal" evidence="18">
    <location>
        <begin position="339"/>
        <end position="529"/>
    </location>
</feature>
<dbReference type="PROSITE" id="PS00886">
    <property type="entry name" value="ILVD_EDD_1"/>
    <property type="match status" value="1"/>
</dbReference>
<accession>A0A167PCG2</accession>
<evidence type="ECO:0000256" key="7">
    <source>
        <dbReference type="ARBA" id="ARBA00023004"/>
    </source>
</evidence>
<evidence type="ECO:0000256" key="3">
    <source>
        <dbReference type="ARBA" id="ARBA00022605"/>
    </source>
</evidence>
<keyword evidence="5" id="KW-0479">Metal-binding</keyword>
<dbReference type="PROSITE" id="PS00887">
    <property type="entry name" value="ILVD_EDD_2"/>
    <property type="match status" value="1"/>
</dbReference>
<name>A0A167PCG2_9HYPO</name>